<dbReference type="CDD" id="cd02241">
    <property type="entry name" value="cupin_OxOx"/>
    <property type="match status" value="1"/>
</dbReference>
<evidence type="ECO:0000256" key="6">
    <source>
        <dbReference type="SAM" id="SignalP"/>
    </source>
</evidence>
<evidence type="ECO:0000256" key="2">
    <source>
        <dbReference type="ARBA" id="ARBA00007456"/>
    </source>
</evidence>
<dbReference type="InterPro" id="IPR011051">
    <property type="entry name" value="RmlC_Cupin_sf"/>
</dbReference>
<protein>
    <submittedName>
        <fullName evidence="8">Cupin 1</fullName>
    </submittedName>
</protein>
<dbReference type="GO" id="GO:0030145">
    <property type="term" value="F:manganese ion binding"/>
    <property type="evidence" value="ECO:0007669"/>
    <property type="project" value="InterPro"/>
</dbReference>
<comment type="similarity">
    <text evidence="2">Belongs to the germin family.</text>
</comment>
<gene>
    <name evidence="8" type="ORF">QBC47DRAFT_462795</name>
</gene>
<comment type="subcellular location">
    <subcellularLocation>
        <location evidence="1">Secreted</location>
    </subcellularLocation>
</comment>
<evidence type="ECO:0000256" key="1">
    <source>
        <dbReference type="ARBA" id="ARBA00004613"/>
    </source>
</evidence>
<dbReference type="SMART" id="SM00835">
    <property type="entry name" value="Cupin_1"/>
    <property type="match status" value="1"/>
</dbReference>
<evidence type="ECO:0000259" key="7">
    <source>
        <dbReference type="SMART" id="SM00835"/>
    </source>
</evidence>
<keyword evidence="3" id="KW-0964">Secreted</keyword>
<sequence length="227" mass="23915">MLLNAFTTSIAALAFASTAAAAPRNIPRDNADLVSKLRQADTAVDRYPLLPNNSDFVFDFTDHPLSMANAKAFPALVGSGVSIAYGTIEACGMASLHIHPRSSEIFVVTKGKLITEMIPEGGVLDSNTKKPRVIVTTLSANQTTIFPQGSFHTQMNPFCEPASAVAAFPSEDPGAALVVPQAFELTDEVVANSFGGALSAEDIKRVREAVPMGGTFDVAACRKKCGL</sequence>
<dbReference type="InterPro" id="IPR019780">
    <property type="entry name" value="Germin_Mn-BS"/>
</dbReference>
<dbReference type="PANTHER" id="PTHR31238">
    <property type="entry name" value="GERMIN-LIKE PROTEIN SUBFAMILY 3 MEMBER 3"/>
    <property type="match status" value="1"/>
</dbReference>
<dbReference type="InterPro" id="IPR014710">
    <property type="entry name" value="RmlC-like_jellyroll"/>
</dbReference>
<evidence type="ECO:0000256" key="5">
    <source>
        <dbReference type="ARBA" id="ARBA00023211"/>
    </source>
</evidence>
<accession>A0AAJ0F789</accession>
<dbReference type="PROSITE" id="PS00725">
    <property type="entry name" value="GERMIN"/>
    <property type="match status" value="1"/>
</dbReference>
<dbReference type="Pfam" id="PF00190">
    <property type="entry name" value="Cupin_1"/>
    <property type="match status" value="1"/>
</dbReference>
<dbReference type="Gene3D" id="2.60.120.10">
    <property type="entry name" value="Jelly Rolls"/>
    <property type="match status" value="1"/>
</dbReference>
<feature type="signal peptide" evidence="6">
    <location>
        <begin position="1"/>
        <end position="21"/>
    </location>
</feature>
<reference evidence="8" key="1">
    <citation type="submission" date="2023-06" db="EMBL/GenBank/DDBJ databases">
        <title>Genome-scale phylogeny and comparative genomics of the fungal order Sordariales.</title>
        <authorList>
            <consortium name="Lawrence Berkeley National Laboratory"/>
            <person name="Hensen N."/>
            <person name="Bonometti L."/>
            <person name="Westerberg I."/>
            <person name="Brannstrom I.O."/>
            <person name="Guillou S."/>
            <person name="Cros-Aarteil S."/>
            <person name="Calhoun S."/>
            <person name="Haridas S."/>
            <person name="Kuo A."/>
            <person name="Mondo S."/>
            <person name="Pangilinan J."/>
            <person name="Riley R."/>
            <person name="Labutti K."/>
            <person name="Andreopoulos B."/>
            <person name="Lipzen A."/>
            <person name="Chen C."/>
            <person name="Yanf M."/>
            <person name="Daum C."/>
            <person name="Ng V."/>
            <person name="Clum A."/>
            <person name="Steindorff A."/>
            <person name="Ohm R."/>
            <person name="Martin F."/>
            <person name="Silar P."/>
            <person name="Natvig D."/>
            <person name="Lalanne C."/>
            <person name="Gautier V."/>
            <person name="Ament-Velasquez S.L."/>
            <person name="Kruys A."/>
            <person name="Hutchinson M.I."/>
            <person name="Powell A.J."/>
            <person name="Barry K."/>
            <person name="Miller A.N."/>
            <person name="Grigoriev I.V."/>
            <person name="Debuchy R."/>
            <person name="Gladieux P."/>
            <person name="Thoren M.H."/>
            <person name="Johannesson H."/>
        </authorList>
    </citation>
    <scope>NUCLEOTIDE SEQUENCE</scope>
    <source>
        <strain evidence="8">PSN4</strain>
    </source>
</reference>
<dbReference type="EMBL" id="MU839838">
    <property type="protein sequence ID" value="KAK1753133.1"/>
    <property type="molecule type" value="Genomic_DNA"/>
</dbReference>
<evidence type="ECO:0000256" key="4">
    <source>
        <dbReference type="ARBA" id="ARBA00022723"/>
    </source>
</evidence>
<name>A0AAJ0F789_9PEZI</name>
<keyword evidence="5" id="KW-0464">Manganese</keyword>
<keyword evidence="9" id="KW-1185">Reference proteome</keyword>
<dbReference type="Proteomes" id="UP001239445">
    <property type="component" value="Unassembled WGS sequence"/>
</dbReference>
<dbReference type="InterPro" id="IPR001929">
    <property type="entry name" value="Germin"/>
</dbReference>
<evidence type="ECO:0000256" key="3">
    <source>
        <dbReference type="ARBA" id="ARBA00022525"/>
    </source>
</evidence>
<feature type="chain" id="PRO_5042574024" evidence="6">
    <location>
        <begin position="22"/>
        <end position="227"/>
    </location>
</feature>
<dbReference type="GO" id="GO:0005576">
    <property type="term" value="C:extracellular region"/>
    <property type="evidence" value="ECO:0007669"/>
    <property type="project" value="UniProtKB-SubCell"/>
</dbReference>
<feature type="domain" description="Cupin type-1" evidence="7">
    <location>
        <begin position="47"/>
        <end position="204"/>
    </location>
</feature>
<keyword evidence="6" id="KW-0732">Signal</keyword>
<dbReference type="AlphaFoldDB" id="A0AAJ0F789"/>
<organism evidence="8 9">
    <name type="scientific">Echria macrotheca</name>
    <dbReference type="NCBI Taxonomy" id="438768"/>
    <lineage>
        <taxon>Eukaryota</taxon>
        <taxon>Fungi</taxon>
        <taxon>Dikarya</taxon>
        <taxon>Ascomycota</taxon>
        <taxon>Pezizomycotina</taxon>
        <taxon>Sordariomycetes</taxon>
        <taxon>Sordariomycetidae</taxon>
        <taxon>Sordariales</taxon>
        <taxon>Schizotheciaceae</taxon>
        <taxon>Echria</taxon>
    </lineage>
</organism>
<evidence type="ECO:0000313" key="9">
    <source>
        <dbReference type="Proteomes" id="UP001239445"/>
    </source>
</evidence>
<keyword evidence="4" id="KW-0479">Metal-binding</keyword>
<proteinExistence type="inferred from homology"/>
<comment type="caution">
    <text evidence="8">The sequence shown here is derived from an EMBL/GenBank/DDBJ whole genome shotgun (WGS) entry which is preliminary data.</text>
</comment>
<dbReference type="SUPFAM" id="SSF51182">
    <property type="entry name" value="RmlC-like cupins"/>
    <property type="match status" value="1"/>
</dbReference>
<dbReference type="InterPro" id="IPR006045">
    <property type="entry name" value="Cupin_1"/>
</dbReference>
<evidence type="ECO:0000313" key="8">
    <source>
        <dbReference type="EMBL" id="KAK1753133.1"/>
    </source>
</evidence>